<keyword evidence="4 6" id="KW-1133">Transmembrane helix</keyword>
<name>A0A554LLC4_9BACT</name>
<dbReference type="PANTHER" id="PTHR30093">
    <property type="entry name" value="GENERAL SECRETION PATHWAY PROTEIN G"/>
    <property type="match status" value="1"/>
</dbReference>
<comment type="subcellular location">
    <subcellularLocation>
        <location evidence="1">Membrane</location>
        <topology evidence="1">Single-pass membrane protein</topology>
    </subcellularLocation>
</comment>
<dbReference type="PANTHER" id="PTHR30093:SF44">
    <property type="entry name" value="TYPE II SECRETION SYSTEM CORE PROTEIN G"/>
    <property type="match status" value="1"/>
</dbReference>
<evidence type="ECO:0000256" key="3">
    <source>
        <dbReference type="ARBA" id="ARBA00022692"/>
    </source>
</evidence>
<dbReference type="GO" id="GO:0016020">
    <property type="term" value="C:membrane"/>
    <property type="evidence" value="ECO:0007669"/>
    <property type="project" value="UniProtKB-SubCell"/>
</dbReference>
<dbReference type="InterPro" id="IPR012902">
    <property type="entry name" value="N_methyl_site"/>
</dbReference>
<dbReference type="EMBL" id="VMGK01000002">
    <property type="protein sequence ID" value="TSC93439.1"/>
    <property type="molecule type" value="Genomic_DNA"/>
</dbReference>
<evidence type="ECO:0000256" key="6">
    <source>
        <dbReference type="SAM" id="Phobius"/>
    </source>
</evidence>
<sequence length="184" mass="20327">MFSKKGFTPFRNSRIFLTGFTLIELLVTISIIGILAGIMVVTFQGQAAKARDTARKATLTEVMKALDLYYEKNGTYAVSGGGFKGAGAGWLDLEDNADYTRSVIGKLYDVGLFPAQKLTYFQNTTANNEYMIYDGNGGTGVPDTSGVCLYSFMEKENDTTIDQGLYDSYQMRYKLCKKAININL</sequence>
<keyword evidence="2" id="KW-0488">Methylation</keyword>
<dbReference type="GO" id="GO:0015628">
    <property type="term" value="P:protein secretion by the type II secretion system"/>
    <property type="evidence" value="ECO:0007669"/>
    <property type="project" value="InterPro"/>
</dbReference>
<comment type="caution">
    <text evidence="7">The sequence shown here is derived from an EMBL/GenBank/DDBJ whole genome shotgun (WGS) entry which is preliminary data.</text>
</comment>
<feature type="transmembrane region" description="Helical" evidence="6">
    <location>
        <begin position="15"/>
        <end position="41"/>
    </location>
</feature>
<evidence type="ECO:0000313" key="7">
    <source>
        <dbReference type="EMBL" id="TSC93439.1"/>
    </source>
</evidence>
<dbReference type="NCBIfam" id="TIGR02532">
    <property type="entry name" value="IV_pilin_GFxxxE"/>
    <property type="match status" value="1"/>
</dbReference>
<dbReference type="SUPFAM" id="SSF54523">
    <property type="entry name" value="Pili subunits"/>
    <property type="match status" value="1"/>
</dbReference>
<dbReference type="InterPro" id="IPR000983">
    <property type="entry name" value="Bac_GSPG_pilin"/>
</dbReference>
<evidence type="ECO:0000256" key="2">
    <source>
        <dbReference type="ARBA" id="ARBA00022481"/>
    </source>
</evidence>
<dbReference type="GO" id="GO:0015627">
    <property type="term" value="C:type II protein secretion system complex"/>
    <property type="evidence" value="ECO:0007669"/>
    <property type="project" value="InterPro"/>
</dbReference>
<evidence type="ECO:0000256" key="1">
    <source>
        <dbReference type="ARBA" id="ARBA00004167"/>
    </source>
</evidence>
<dbReference type="Proteomes" id="UP000315689">
    <property type="component" value="Unassembled WGS sequence"/>
</dbReference>
<dbReference type="PRINTS" id="PR00813">
    <property type="entry name" value="BCTERIALGSPG"/>
</dbReference>
<evidence type="ECO:0000313" key="8">
    <source>
        <dbReference type="Proteomes" id="UP000315689"/>
    </source>
</evidence>
<protein>
    <submittedName>
        <fullName evidence="7">Putative General secretion pathway protein GspG</fullName>
    </submittedName>
</protein>
<organism evidence="7 8">
    <name type="scientific">Candidatus Berkelbacteria bacterium Licking1014_7</name>
    <dbReference type="NCBI Taxonomy" id="2017147"/>
    <lineage>
        <taxon>Bacteria</taxon>
        <taxon>Candidatus Berkelbacteria</taxon>
    </lineage>
</organism>
<evidence type="ECO:0000256" key="5">
    <source>
        <dbReference type="ARBA" id="ARBA00023136"/>
    </source>
</evidence>
<keyword evidence="3 6" id="KW-0812">Transmembrane</keyword>
<dbReference type="AlphaFoldDB" id="A0A554LLC4"/>
<accession>A0A554LLC4</accession>
<dbReference type="Gene3D" id="3.30.700.10">
    <property type="entry name" value="Glycoprotein, Type 4 Pilin"/>
    <property type="match status" value="1"/>
</dbReference>
<dbReference type="InterPro" id="IPR045584">
    <property type="entry name" value="Pilin-like"/>
</dbReference>
<evidence type="ECO:0000256" key="4">
    <source>
        <dbReference type="ARBA" id="ARBA00022989"/>
    </source>
</evidence>
<keyword evidence="5 6" id="KW-0472">Membrane</keyword>
<dbReference type="PROSITE" id="PS00409">
    <property type="entry name" value="PROKAR_NTER_METHYL"/>
    <property type="match status" value="1"/>
</dbReference>
<dbReference type="Pfam" id="PF07963">
    <property type="entry name" value="N_methyl"/>
    <property type="match status" value="1"/>
</dbReference>
<proteinExistence type="predicted"/>
<reference evidence="7 8" key="1">
    <citation type="submission" date="2017-07" db="EMBL/GenBank/DDBJ databases">
        <title>Mechanisms for carbon and nitrogen cycling indicate functional differentiation within the Candidate Phyla Radiation.</title>
        <authorList>
            <person name="Danczak R.E."/>
            <person name="Johnston M.D."/>
            <person name="Kenah C."/>
            <person name="Slattery M."/>
            <person name="Wrighton K.C."/>
            <person name="Wilkins M.J."/>
        </authorList>
    </citation>
    <scope>NUCLEOTIDE SEQUENCE [LARGE SCALE GENOMIC DNA]</scope>
    <source>
        <strain evidence="7">Licking1014_7</strain>
    </source>
</reference>
<gene>
    <name evidence="7" type="ORF">CEN89_114</name>
</gene>